<dbReference type="AlphaFoldDB" id="A0A1U9R1F1"/>
<accession>A0A1U9R1F1</accession>
<evidence type="ECO:0000259" key="1">
    <source>
        <dbReference type="PROSITE" id="PS50222"/>
    </source>
</evidence>
<dbReference type="CDD" id="cd00051">
    <property type="entry name" value="EFh"/>
    <property type="match status" value="1"/>
</dbReference>
<feature type="domain" description="EF-hand" evidence="1">
    <location>
        <begin position="4"/>
        <end position="39"/>
    </location>
</feature>
<reference evidence="2 3" key="1">
    <citation type="submission" date="2016-11" db="EMBL/GenBank/DDBJ databases">
        <title>Complete genome sequence of Streptomyces niveus SCSIO 3406.</title>
        <authorList>
            <person name="Zhu Q."/>
            <person name="Cheng W."/>
            <person name="Song Y."/>
            <person name="Li Q."/>
            <person name="Ju J."/>
        </authorList>
    </citation>
    <scope>NUCLEOTIDE SEQUENCE [LARGE SCALE GENOMIC DNA]</scope>
    <source>
        <strain evidence="2 3">SCSIO 3406</strain>
    </source>
</reference>
<dbReference type="EMBL" id="CP018047">
    <property type="protein sequence ID" value="AQU70257.1"/>
    <property type="molecule type" value="Genomic_DNA"/>
</dbReference>
<evidence type="ECO:0000313" key="3">
    <source>
        <dbReference type="Proteomes" id="UP000189677"/>
    </source>
</evidence>
<evidence type="ECO:0000313" key="2">
    <source>
        <dbReference type="EMBL" id="AQU70257.1"/>
    </source>
</evidence>
<dbReference type="PROSITE" id="PS00018">
    <property type="entry name" value="EF_HAND_1"/>
    <property type="match status" value="2"/>
</dbReference>
<gene>
    <name evidence="2" type="ORF">BBN63_32830</name>
</gene>
<dbReference type="SMART" id="SM00054">
    <property type="entry name" value="EFh"/>
    <property type="match status" value="2"/>
</dbReference>
<organism evidence="2 3">
    <name type="scientific">Streptomyces niveus</name>
    <name type="common">Streptomyces spheroides</name>
    <dbReference type="NCBI Taxonomy" id="193462"/>
    <lineage>
        <taxon>Bacteria</taxon>
        <taxon>Bacillati</taxon>
        <taxon>Actinomycetota</taxon>
        <taxon>Actinomycetes</taxon>
        <taxon>Kitasatosporales</taxon>
        <taxon>Streptomycetaceae</taxon>
        <taxon>Streptomyces</taxon>
    </lineage>
</organism>
<dbReference type="PROSITE" id="PS50222">
    <property type="entry name" value="EF_HAND_2"/>
    <property type="match status" value="2"/>
</dbReference>
<protein>
    <recommendedName>
        <fullName evidence="1">EF-hand domain-containing protein</fullName>
    </recommendedName>
</protein>
<sequence>MNTMTEAEAEALFSEIDTDGNGEIGLSELRDYGKASQGAIGGIKLAEFVREADTDGNRRISLAEFKSHFA</sequence>
<dbReference type="KEGG" id="snw:BBN63_32830"/>
<dbReference type="SUPFAM" id="SSF47473">
    <property type="entry name" value="EF-hand"/>
    <property type="match status" value="1"/>
</dbReference>
<keyword evidence="3" id="KW-1185">Reference proteome</keyword>
<dbReference type="Pfam" id="PF13833">
    <property type="entry name" value="EF-hand_8"/>
    <property type="match status" value="1"/>
</dbReference>
<name>A0A1U9R1F1_STRNV</name>
<dbReference type="Gene3D" id="1.10.238.10">
    <property type="entry name" value="EF-hand"/>
    <property type="match status" value="1"/>
</dbReference>
<proteinExistence type="predicted"/>
<dbReference type="InterPro" id="IPR011992">
    <property type="entry name" value="EF-hand-dom_pair"/>
</dbReference>
<dbReference type="InterPro" id="IPR018247">
    <property type="entry name" value="EF_Hand_1_Ca_BS"/>
</dbReference>
<dbReference type="InterPro" id="IPR002048">
    <property type="entry name" value="EF_hand_dom"/>
</dbReference>
<dbReference type="Proteomes" id="UP000189677">
    <property type="component" value="Chromosome"/>
</dbReference>
<feature type="domain" description="EF-hand" evidence="1">
    <location>
        <begin position="40"/>
        <end position="70"/>
    </location>
</feature>
<dbReference type="GO" id="GO:0005509">
    <property type="term" value="F:calcium ion binding"/>
    <property type="evidence" value="ECO:0007669"/>
    <property type="project" value="InterPro"/>
</dbReference>